<proteinExistence type="predicted"/>
<dbReference type="InterPro" id="IPR032466">
    <property type="entry name" value="Metal_Hydrolase"/>
</dbReference>
<sequence>MSNFRRLLSAAGVVLLAIFSYYAIDELRGKFRMSRRSCQLLKLRGELADLVVTNGTIYTGDPALPFVDSIAVSNGRVLRTGKFSHVKDLVGIGTWTLNLHKKLVVPGFIDSHVHFIAGGLQISRIKLYGISQKSEFVNRVKEAVSGMKPGSWLLGGGWNNDLWGGDLPMASWIDEITPHNPVWLVRTDGHMGLANALSLSIAGISIDSIDPDGGHIVKGKNGEPTGLLIEDAMKLVFSFVPEDSLEDRREALRLASDYALKRGVTTVVDVGRYYPGVSPELPWEDFSDVYEWADSSGNMKIRVCLFFPMVTWQRLNELVKRAGRKLSRWIYLGGVKAFVDGSVGSKSALFFEVHSN</sequence>
<name>S8DY70_9LAMI</name>
<keyword evidence="1" id="KW-0812">Transmembrane</keyword>
<dbReference type="AlphaFoldDB" id="S8DY70"/>
<dbReference type="SUPFAM" id="SSF51338">
    <property type="entry name" value="Composite domain of metallo-dependent hydrolases"/>
    <property type="match status" value="1"/>
</dbReference>
<dbReference type="InterPro" id="IPR011059">
    <property type="entry name" value="Metal-dep_hydrolase_composite"/>
</dbReference>
<dbReference type="Gene3D" id="2.30.40.10">
    <property type="entry name" value="Urease, subunit C, domain 1"/>
    <property type="match status" value="1"/>
</dbReference>
<dbReference type="PANTHER" id="PTHR22642">
    <property type="entry name" value="IMIDAZOLONEPROPIONASE"/>
    <property type="match status" value="1"/>
</dbReference>
<dbReference type="Pfam" id="PF07969">
    <property type="entry name" value="Amidohydro_3"/>
    <property type="match status" value="1"/>
</dbReference>
<dbReference type="PANTHER" id="PTHR22642:SF2">
    <property type="entry name" value="PROTEIN LONG AFTER FAR-RED 3"/>
    <property type="match status" value="1"/>
</dbReference>
<accession>S8DY70</accession>
<dbReference type="InterPro" id="IPR013108">
    <property type="entry name" value="Amidohydro_3"/>
</dbReference>
<comment type="caution">
    <text evidence="3">The sequence shown here is derived from an EMBL/GenBank/DDBJ whole genome shotgun (WGS) entry which is preliminary data.</text>
</comment>
<evidence type="ECO:0000256" key="1">
    <source>
        <dbReference type="SAM" id="Phobius"/>
    </source>
</evidence>
<protein>
    <recommendedName>
        <fullName evidence="2">Amidohydrolase 3 domain-containing protein</fullName>
    </recommendedName>
</protein>
<organism evidence="3 4">
    <name type="scientific">Genlisea aurea</name>
    <dbReference type="NCBI Taxonomy" id="192259"/>
    <lineage>
        <taxon>Eukaryota</taxon>
        <taxon>Viridiplantae</taxon>
        <taxon>Streptophyta</taxon>
        <taxon>Embryophyta</taxon>
        <taxon>Tracheophyta</taxon>
        <taxon>Spermatophyta</taxon>
        <taxon>Magnoliopsida</taxon>
        <taxon>eudicotyledons</taxon>
        <taxon>Gunneridae</taxon>
        <taxon>Pentapetalae</taxon>
        <taxon>asterids</taxon>
        <taxon>lamiids</taxon>
        <taxon>Lamiales</taxon>
        <taxon>Lentibulariaceae</taxon>
        <taxon>Genlisea</taxon>
    </lineage>
</organism>
<dbReference type="EMBL" id="AUSU01004555">
    <property type="protein sequence ID" value="EPS64877.1"/>
    <property type="molecule type" value="Genomic_DNA"/>
</dbReference>
<dbReference type="Gene3D" id="3.20.20.140">
    <property type="entry name" value="Metal-dependent hydrolases"/>
    <property type="match status" value="1"/>
</dbReference>
<feature type="transmembrane region" description="Helical" evidence="1">
    <location>
        <begin position="6"/>
        <end position="24"/>
    </location>
</feature>
<gene>
    <name evidence="3" type="ORF">M569_09900</name>
</gene>
<keyword evidence="1" id="KW-0472">Membrane</keyword>
<reference evidence="3 4" key="1">
    <citation type="journal article" date="2013" name="BMC Genomics">
        <title>The miniature genome of a carnivorous plant Genlisea aurea contains a low number of genes and short non-coding sequences.</title>
        <authorList>
            <person name="Leushkin E.V."/>
            <person name="Sutormin R.A."/>
            <person name="Nabieva E.R."/>
            <person name="Penin A.A."/>
            <person name="Kondrashov A.S."/>
            <person name="Logacheva M.D."/>
        </authorList>
    </citation>
    <scope>NUCLEOTIDE SEQUENCE [LARGE SCALE GENOMIC DNA]</scope>
</reference>
<dbReference type="OrthoDB" id="3501663at2759"/>
<dbReference type="Gene3D" id="3.10.310.70">
    <property type="match status" value="1"/>
</dbReference>
<evidence type="ECO:0000313" key="4">
    <source>
        <dbReference type="Proteomes" id="UP000015453"/>
    </source>
</evidence>
<dbReference type="SUPFAM" id="SSF51556">
    <property type="entry name" value="Metallo-dependent hydrolases"/>
    <property type="match status" value="1"/>
</dbReference>
<evidence type="ECO:0000259" key="2">
    <source>
        <dbReference type="Pfam" id="PF07969"/>
    </source>
</evidence>
<feature type="domain" description="Amidohydrolase 3" evidence="2">
    <location>
        <begin position="98"/>
        <end position="353"/>
    </location>
</feature>
<dbReference type="Proteomes" id="UP000015453">
    <property type="component" value="Unassembled WGS sequence"/>
</dbReference>
<keyword evidence="1" id="KW-1133">Transmembrane helix</keyword>
<evidence type="ECO:0000313" key="3">
    <source>
        <dbReference type="EMBL" id="EPS64877.1"/>
    </source>
</evidence>
<dbReference type="GO" id="GO:0016810">
    <property type="term" value="F:hydrolase activity, acting on carbon-nitrogen (but not peptide) bonds"/>
    <property type="evidence" value="ECO:0007669"/>
    <property type="project" value="InterPro"/>
</dbReference>
<keyword evidence="4" id="KW-1185">Reference proteome</keyword>
<feature type="non-terminal residue" evidence="3">
    <location>
        <position position="356"/>
    </location>
</feature>